<name>A0A1H8RXA6_9GAMM</name>
<dbReference type="EMBL" id="FOEG01000002">
    <property type="protein sequence ID" value="SEO70927.1"/>
    <property type="molecule type" value="Genomic_DNA"/>
</dbReference>
<dbReference type="RefSeq" id="WP_091641011.1">
    <property type="nucleotide sequence ID" value="NZ_FOEG01000002.1"/>
</dbReference>
<protein>
    <recommendedName>
        <fullName evidence="4">DUF2845 domain-containing protein</fullName>
    </recommendedName>
</protein>
<sequence>MIRIIVATLALIAVAPAAADFMRCGNDLVQRGDHIAEVHRKCGEPVRTSVLENEYGAAVGKREVYDSAHGSRDHLVTYHGERVVRIERLR</sequence>
<organism evidence="2 3">
    <name type="scientific">Aquisalimonas asiatica</name>
    <dbReference type="NCBI Taxonomy" id="406100"/>
    <lineage>
        <taxon>Bacteria</taxon>
        <taxon>Pseudomonadati</taxon>
        <taxon>Pseudomonadota</taxon>
        <taxon>Gammaproteobacteria</taxon>
        <taxon>Chromatiales</taxon>
        <taxon>Ectothiorhodospiraceae</taxon>
        <taxon>Aquisalimonas</taxon>
    </lineage>
</organism>
<reference evidence="2 3" key="1">
    <citation type="submission" date="2016-10" db="EMBL/GenBank/DDBJ databases">
        <authorList>
            <person name="de Groot N.N."/>
        </authorList>
    </citation>
    <scope>NUCLEOTIDE SEQUENCE [LARGE SCALE GENOMIC DNA]</scope>
    <source>
        <strain evidence="2 3">CGMCC 1.6291</strain>
    </source>
</reference>
<keyword evidence="3" id="KW-1185">Reference proteome</keyword>
<feature type="chain" id="PRO_5011553994" description="DUF2845 domain-containing protein" evidence="1">
    <location>
        <begin position="20"/>
        <end position="90"/>
    </location>
</feature>
<gene>
    <name evidence="2" type="ORF">SAMN04488052_102313</name>
</gene>
<evidence type="ECO:0000256" key="1">
    <source>
        <dbReference type="SAM" id="SignalP"/>
    </source>
</evidence>
<accession>A0A1H8RXA6</accession>
<dbReference type="AlphaFoldDB" id="A0A1H8RXA6"/>
<evidence type="ECO:0000313" key="3">
    <source>
        <dbReference type="Proteomes" id="UP000199657"/>
    </source>
</evidence>
<evidence type="ECO:0000313" key="2">
    <source>
        <dbReference type="EMBL" id="SEO70927.1"/>
    </source>
</evidence>
<dbReference type="InterPro" id="IPR021268">
    <property type="entry name" value="DUF2845"/>
</dbReference>
<dbReference type="Pfam" id="PF11006">
    <property type="entry name" value="DUF2845"/>
    <property type="match status" value="1"/>
</dbReference>
<dbReference type="Proteomes" id="UP000199657">
    <property type="component" value="Unassembled WGS sequence"/>
</dbReference>
<dbReference type="STRING" id="406100.SAMN04488052_102313"/>
<dbReference type="OrthoDB" id="6027240at2"/>
<evidence type="ECO:0008006" key="4">
    <source>
        <dbReference type="Google" id="ProtNLM"/>
    </source>
</evidence>
<feature type="signal peptide" evidence="1">
    <location>
        <begin position="1"/>
        <end position="19"/>
    </location>
</feature>
<keyword evidence="1" id="KW-0732">Signal</keyword>
<proteinExistence type="predicted"/>